<sequence>MLKKRRKAGIAAVLLAAVLVLAGAALFWRLAREEPKAAQEPAADADIELSAWLADWQWQAGLEDAGEIGSGLQGLQLFAVYFNQDGRLYFTEALREALPDIHEIAGDATESIGLTIVNDRINPDGTSVQKDAELVSKLIATEESRTRHIAEIMETMSSYHLDRIEIDYEKVKDEDWERLCLFYDELYDELQSAGKSLRIVLEPGAPLDSVSLPEGPEYVMMAYNLYGTHSGPGPKADYAMIRKLADKMARLPGDPVMAFSTGGFDWAESGEITSVTEQAAEKLAGGQGESLIRDDQSGALSFKYRDDKGLTHTVWYGDGQTMAGWIQAAGDQGITKIAIWKLGGLGQGTLDYFRAIPL</sequence>
<feature type="domain" description="GH18" evidence="1">
    <location>
        <begin position="136"/>
        <end position="343"/>
    </location>
</feature>
<gene>
    <name evidence="2" type="ORF">V3851_05620</name>
</gene>
<dbReference type="GO" id="GO:0016787">
    <property type="term" value="F:hydrolase activity"/>
    <property type="evidence" value="ECO:0007669"/>
    <property type="project" value="UniProtKB-KW"/>
</dbReference>
<dbReference type="Gene3D" id="3.20.20.80">
    <property type="entry name" value="Glycosidases"/>
    <property type="match status" value="1"/>
</dbReference>
<evidence type="ECO:0000259" key="1">
    <source>
        <dbReference type="Pfam" id="PF00704"/>
    </source>
</evidence>
<keyword evidence="3" id="KW-1185">Reference proteome</keyword>
<dbReference type="InterPro" id="IPR001223">
    <property type="entry name" value="Glyco_hydro18_cat"/>
</dbReference>
<evidence type="ECO:0000313" key="2">
    <source>
        <dbReference type="EMBL" id="MEF2965305.1"/>
    </source>
</evidence>
<dbReference type="Proteomes" id="UP001306950">
    <property type="component" value="Unassembled WGS sequence"/>
</dbReference>
<dbReference type="PANTHER" id="PTHR46066">
    <property type="entry name" value="CHITINASE DOMAIN-CONTAINING PROTEIN 1 FAMILY MEMBER"/>
    <property type="match status" value="1"/>
</dbReference>
<dbReference type="SUPFAM" id="SSF51445">
    <property type="entry name" value="(Trans)glycosidases"/>
    <property type="match status" value="1"/>
</dbReference>
<reference evidence="2 3" key="1">
    <citation type="submission" date="2024-02" db="EMBL/GenBank/DDBJ databases">
        <title>A nitrogen-fixing paenibacillus bacterium.</title>
        <authorList>
            <person name="Zhang W.L."/>
            <person name="Chen S.F."/>
        </authorList>
    </citation>
    <scope>NUCLEOTIDE SEQUENCE [LARGE SCALE GENOMIC DNA]</scope>
    <source>
        <strain evidence="2 3">M1</strain>
    </source>
</reference>
<dbReference type="RefSeq" id="WP_331845539.1">
    <property type="nucleotide sequence ID" value="NZ_JAZHPZ010000002.1"/>
</dbReference>
<dbReference type="InterPro" id="IPR017853">
    <property type="entry name" value="GH"/>
</dbReference>
<proteinExistence type="predicted"/>
<protein>
    <submittedName>
        <fullName evidence="2">Glycosyl hydrolase family 18 protein</fullName>
    </submittedName>
</protein>
<name>A0ABU7VNH4_9BACL</name>
<dbReference type="Pfam" id="PF00704">
    <property type="entry name" value="Glyco_hydro_18"/>
    <property type="match status" value="1"/>
</dbReference>
<keyword evidence="2" id="KW-0378">Hydrolase</keyword>
<dbReference type="EMBL" id="JAZHPZ010000002">
    <property type="protein sequence ID" value="MEF2965305.1"/>
    <property type="molecule type" value="Genomic_DNA"/>
</dbReference>
<organism evidence="2 3">
    <name type="scientific">Paenibacillus haidiansis</name>
    <dbReference type="NCBI Taxonomy" id="1574488"/>
    <lineage>
        <taxon>Bacteria</taxon>
        <taxon>Bacillati</taxon>
        <taxon>Bacillota</taxon>
        <taxon>Bacilli</taxon>
        <taxon>Bacillales</taxon>
        <taxon>Paenibacillaceae</taxon>
        <taxon>Paenibacillus</taxon>
    </lineage>
</organism>
<comment type="caution">
    <text evidence="2">The sequence shown here is derived from an EMBL/GenBank/DDBJ whole genome shotgun (WGS) entry which is preliminary data.</text>
</comment>
<dbReference type="InterPro" id="IPR029070">
    <property type="entry name" value="Chitinase_insertion_sf"/>
</dbReference>
<accession>A0ABU7VNH4</accession>
<evidence type="ECO:0000313" key="3">
    <source>
        <dbReference type="Proteomes" id="UP001306950"/>
    </source>
</evidence>
<dbReference type="Gene3D" id="3.10.50.10">
    <property type="match status" value="1"/>
</dbReference>
<dbReference type="PANTHER" id="PTHR46066:SF2">
    <property type="entry name" value="CHITINASE DOMAIN-CONTAINING PROTEIN 1"/>
    <property type="match status" value="1"/>
</dbReference>